<dbReference type="PROSITE" id="PS50181">
    <property type="entry name" value="FBOX"/>
    <property type="match status" value="1"/>
</dbReference>
<keyword evidence="3" id="KW-1185">Reference proteome</keyword>
<comment type="caution">
    <text evidence="2">The sequence shown here is derived from an EMBL/GenBank/DDBJ whole genome shotgun (WGS) entry which is preliminary data.</text>
</comment>
<feature type="domain" description="F-box" evidence="1">
    <location>
        <begin position="36"/>
        <end position="81"/>
    </location>
</feature>
<dbReference type="EMBL" id="CM026427">
    <property type="protein sequence ID" value="KAG0570977.1"/>
    <property type="molecule type" value="Genomic_DNA"/>
</dbReference>
<name>A0A8T0HJK6_CERPU</name>
<dbReference type="Proteomes" id="UP000822688">
    <property type="component" value="Chromosome 6"/>
</dbReference>
<organism evidence="2 3">
    <name type="scientific">Ceratodon purpureus</name>
    <name type="common">Fire moss</name>
    <name type="synonym">Dicranum purpureum</name>
    <dbReference type="NCBI Taxonomy" id="3225"/>
    <lineage>
        <taxon>Eukaryota</taxon>
        <taxon>Viridiplantae</taxon>
        <taxon>Streptophyta</taxon>
        <taxon>Embryophyta</taxon>
        <taxon>Bryophyta</taxon>
        <taxon>Bryophytina</taxon>
        <taxon>Bryopsida</taxon>
        <taxon>Dicranidae</taxon>
        <taxon>Pseudoditrichales</taxon>
        <taxon>Ditrichaceae</taxon>
        <taxon>Ceratodon</taxon>
    </lineage>
</organism>
<proteinExistence type="predicted"/>
<protein>
    <recommendedName>
        <fullName evidence="1">F-box domain-containing protein</fullName>
    </recommendedName>
</protein>
<dbReference type="Gene3D" id="1.20.1280.50">
    <property type="match status" value="1"/>
</dbReference>
<dbReference type="InterPro" id="IPR050796">
    <property type="entry name" value="SCF_F-box_component"/>
</dbReference>
<dbReference type="PANTHER" id="PTHR31672:SF2">
    <property type="entry name" value="F-BOX DOMAIN-CONTAINING PROTEIN"/>
    <property type="match status" value="1"/>
</dbReference>
<evidence type="ECO:0000313" key="2">
    <source>
        <dbReference type="EMBL" id="KAG0570977.1"/>
    </source>
</evidence>
<evidence type="ECO:0000313" key="3">
    <source>
        <dbReference type="Proteomes" id="UP000822688"/>
    </source>
</evidence>
<dbReference type="InterPro" id="IPR001810">
    <property type="entry name" value="F-box_dom"/>
</dbReference>
<dbReference type="InterPro" id="IPR015915">
    <property type="entry name" value="Kelch-typ_b-propeller"/>
</dbReference>
<evidence type="ECO:0000259" key="1">
    <source>
        <dbReference type="PROSITE" id="PS50181"/>
    </source>
</evidence>
<dbReference type="OrthoDB" id="10381858at2759"/>
<reference evidence="2 3" key="1">
    <citation type="submission" date="2020-06" db="EMBL/GenBank/DDBJ databases">
        <title>WGS assembly of Ceratodon purpureus strain R40.</title>
        <authorList>
            <person name="Carey S.B."/>
            <person name="Jenkins J."/>
            <person name="Shu S."/>
            <person name="Lovell J.T."/>
            <person name="Sreedasyam A."/>
            <person name="Maumus F."/>
            <person name="Tiley G.P."/>
            <person name="Fernandez-Pozo N."/>
            <person name="Barry K."/>
            <person name="Chen C."/>
            <person name="Wang M."/>
            <person name="Lipzen A."/>
            <person name="Daum C."/>
            <person name="Saski C.A."/>
            <person name="Payton A.C."/>
            <person name="Mcbreen J.C."/>
            <person name="Conrad R.E."/>
            <person name="Kollar L.M."/>
            <person name="Olsson S."/>
            <person name="Huttunen S."/>
            <person name="Landis J.B."/>
            <person name="Wickett N.J."/>
            <person name="Johnson M.G."/>
            <person name="Rensing S.A."/>
            <person name="Grimwood J."/>
            <person name="Schmutz J."/>
            <person name="Mcdaniel S.F."/>
        </authorList>
    </citation>
    <scope>NUCLEOTIDE SEQUENCE [LARGE SCALE GENOMIC DNA]</scope>
    <source>
        <strain evidence="2 3">R40</strain>
    </source>
</reference>
<gene>
    <name evidence="2" type="ORF">KC19_6G202100</name>
</gene>
<sequence>MDSETGEEGAQGCASAVSESFQQNLELVSENLMMDPNIWSNIPQIILELIFARLPLQSLIRLRLLSKQWRADLSSPAFQHAFCDGRPKGFAVVESERTNPKRVWAYDARARTWHGLPLHYLPFSYLVAADGGLLCFVKYGKVDECLQLVVCNPLTCTWRELPPVVGVQMIPKAFQMKVDMKSREYTIKFLGSHNIKEPEVFHVYSSETNSWVRLGWSRQPDVVGRYILVNVYHGSIHTYDIQPGASSSILYPPDFEHDIVAQVEGSFLFQAEEGSLFLLKTHESKLKEERGRDRKCESKWELFCLIPKATELENYFFNVFLCGDVILLLGKKRHLFYSASYDMGSEDHNGSEHTDSGTNNNLMLMLDMSTKTWTDVTQQSIEPACLSKFVVELRLDAVP</sequence>
<dbReference type="AlphaFoldDB" id="A0A8T0HJK6"/>
<dbReference type="Pfam" id="PF00646">
    <property type="entry name" value="F-box"/>
    <property type="match status" value="1"/>
</dbReference>
<dbReference type="InterPro" id="IPR036047">
    <property type="entry name" value="F-box-like_dom_sf"/>
</dbReference>
<dbReference type="SUPFAM" id="SSF81383">
    <property type="entry name" value="F-box domain"/>
    <property type="match status" value="1"/>
</dbReference>
<dbReference type="CDD" id="cd22157">
    <property type="entry name" value="F-box_AtFBW1-like"/>
    <property type="match status" value="1"/>
</dbReference>
<dbReference type="PANTHER" id="PTHR31672">
    <property type="entry name" value="BNACNNG10540D PROTEIN"/>
    <property type="match status" value="1"/>
</dbReference>
<accession>A0A8T0HJK6</accession>
<dbReference type="SUPFAM" id="SSF117281">
    <property type="entry name" value="Kelch motif"/>
    <property type="match status" value="1"/>
</dbReference>